<dbReference type="SUPFAM" id="SSF63825">
    <property type="entry name" value="YWTD domain"/>
    <property type="match status" value="1"/>
</dbReference>
<dbReference type="Gene3D" id="2.130.10.10">
    <property type="entry name" value="YVTN repeat-like/Quinoprotein amine dehydrogenase"/>
    <property type="match status" value="1"/>
</dbReference>
<sequence length="362" mass="39280">MKKYITVRRFFVAAALLTGSLSFSSCENDNEGPSGEYAQDAVLVSNEGNFNSSNASVSYLNRSNGSVTNEIFKKANPEMVLGDVLQSMAVHGDRAFMVMNNSRKVVVANANTFKAEGEISGLEMPRYFVALNDSKGYVTEWVTFSGNGRVAVVDLKTLTVTKIIEVGINPERLLLAGGKLYVANREDNKLSVINTATDVLETTIPVTHGPNGLALDNNNNLWVTSSGLKVYDPVTWEISTETSAPGTLSKINTSSNTVVDTANFSSRSASPGNLTTSKDKTRLYFTYNGKTYQQDPQVRQLSRTPFIGRSFNALGVDPATNYLYAARSTGYTSDGWVIRFNPSGAAVDSFRVGIAPNGFVFR</sequence>
<gene>
    <name evidence="2" type="ORF">ACFSKP_08240</name>
</gene>
<evidence type="ECO:0000313" key="3">
    <source>
        <dbReference type="Proteomes" id="UP001597374"/>
    </source>
</evidence>
<dbReference type="RefSeq" id="WP_250427932.1">
    <property type="nucleotide sequence ID" value="NZ_JALPRR010000001.1"/>
</dbReference>
<dbReference type="PANTHER" id="PTHR47197">
    <property type="entry name" value="PROTEIN NIRF"/>
    <property type="match status" value="1"/>
</dbReference>
<evidence type="ECO:0000256" key="1">
    <source>
        <dbReference type="SAM" id="SignalP"/>
    </source>
</evidence>
<keyword evidence="3" id="KW-1185">Reference proteome</keyword>
<dbReference type="InterPro" id="IPR011964">
    <property type="entry name" value="YVTN_b-propeller_repeat"/>
</dbReference>
<dbReference type="NCBIfam" id="TIGR02276">
    <property type="entry name" value="beta_rpt_yvtn"/>
    <property type="match status" value="1"/>
</dbReference>
<accession>A0ABW5CVY4</accession>
<dbReference type="EMBL" id="JBHUIM010000001">
    <property type="protein sequence ID" value="MFD2246240.1"/>
    <property type="molecule type" value="Genomic_DNA"/>
</dbReference>
<dbReference type="PROSITE" id="PS51257">
    <property type="entry name" value="PROKAR_LIPOPROTEIN"/>
    <property type="match status" value="1"/>
</dbReference>
<dbReference type="Pfam" id="PF16819">
    <property type="entry name" value="DUF5074"/>
    <property type="match status" value="1"/>
</dbReference>
<organism evidence="2 3">
    <name type="scientific">Pontibacter ruber</name>
    <dbReference type="NCBI Taxonomy" id="1343895"/>
    <lineage>
        <taxon>Bacteria</taxon>
        <taxon>Pseudomonadati</taxon>
        <taxon>Bacteroidota</taxon>
        <taxon>Cytophagia</taxon>
        <taxon>Cytophagales</taxon>
        <taxon>Hymenobacteraceae</taxon>
        <taxon>Pontibacter</taxon>
    </lineage>
</organism>
<evidence type="ECO:0000313" key="2">
    <source>
        <dbReference type="EMBL" id="MFD2246240.1"/>
    </source>
</evidence>
<dbReference type="InterPro" id="IPR051200">
    <property type="entry name" value="Host-pathogen_enzymatic-act"/>
</dbReference>
<dbReference type="PANTHER" id="PTHR47197:SF3">
    <property type="entry name" value="DIHYDRO-HEME D1 DEHYDROGENASE"/>
    <property type="match status" value="1"/>
</dbReference>
<name>A0ABW5CVY4_9BACT</name>
<feature type="signal peptide" evidence="1">
    <location>
        <begin position="1"/>
        <end position="24"/>
    </location>
</feature>
<dbReference type="InterPro" id="IPR031815">
    <property type="entry name" value="DUF5074"/>
</dbReference>
<proteinExistence type="predicted"/>
<dbReference type="InterPro" id="IPR015943">
    <property type="entry name" value="WD40/YVTN_repeat-like_dom_sf"/>
</dbReference>
<protein>
    <submittedName>
        <fullName evidence="2">DUF5074 domain-containing protein</fullName>
    </submittedName>
</protein>
<reference evidence="3" key="1">
    <citation type="journal article" date="2019" name="Int. J. Syst. Evol. Microbiol.">
        <title>The Global Catalogue of Microorganisms (GCM) 10K type strain sequencing project: providing services to taxonomists for standard genome sequencing and annotation.</title>
        <authorList>
            <consortium name="The Broad Institute Genomics Platform"/>
            <consortium name="The Broad Institute Genome Sequencing Center for Infectious Disease"/>
            <person name="Wu L."/>
            <person name="Ma J."/>
        </authorList>
    </citation>
    <scope>NUCLEOTIDE SEQUENCE [LARGE SCALE GENOMIC DNA]</scope>
    <source>
        <strain evidence="3">CGMCC 4.1782</strain>
    </source>
</reference>
<keyword evidence="1" id="KW-0732">Signal</keyword>
<feature type="chain" id="PRO_5045183008" evidence="1">
    <location>
        <begin position="25"/>
        <end position="362"/>
    </location>
</feature>
<comment type="caution">
    <text evidence="2">The sequence shown here is derived from an EMBL/GenBank/DDBJ whole genome shotgun (WGS) entry which is preliminary data.</text>
</comment>
<dbReference type="Proteomes" id="UP001597374">
    <property type="component" value="Unassembled WGS sequence"/>
</dbReference>